<feature type="non-terminal residue" evidence="1">
    <location>
        <position position="1"/>
    </location>
</feature>
<dbReference type="Proteomes" id="UP001196413">
    <property type="component" value="Unassembled WGS sequence"/>
</dbReference>
<gene>
    <name evidence="1" type="ORF">KIN20_021466</name>
</gene>
<sequence length="132" mass="15083">MVSYTALYSITGFVCCSRKEAADHYELAGKLKELMECYIHLDDFYGLENLAKQLPDRHPLLPAVALSRTHNLRDVNVLMGKYVEELSESSERFLAAVQLYRRAGRFLDGARVVYMMAEDERSKASSCLRLKN</sequence>
<evidence type="ECO:0000313" key="2">
    <source>
        <dbReference type="Proteomes" id="UP001196413"/>
    </source>
</evidence>
<organism evidence="1 2">
    <name type="scientific">Parelaphostrongylus tenuis</name>
    <name type="common">Meningeal worm</name>
    <dbReference type="NCBI Taxonomy" id="148309"/>
    <lineage>
        <taxon>Eukaryota</taxon>
        <taxon>Metazoa</taxon>
        <taxon>Ecdysozoa</taxon>
        <taxon>Nematoda</taxon>
        <taxon>Chromadorea</taxon>
        <taxon>Rhabditida</taxon>
        <taxon>Rhabditina</taxon>
        <taxon>Rhabditomorpha</taxon>
        <taxon>Strongyloidea</taxon>
        <taxon>Metastrongylidae</taxon>
        <taxon>Parelaphostrongylus</taxon>
    </lineage>
</organism>
<accession>A0AAD5NAW3</accession>
<comment type="caution">
    <text evidence="1">The sequence shown here is derived from an EMBL/GenBank/DDBJ whole genome shotgun (WGS) entry which is preliminary data.</text>
</comment>
<evidence type="ECO:0000313" key="1">
    <source>
        <dbReference type="EMBL" id="KAJ1362054.1"/>
    </source>
</evidence>
<protein>
    <submittedName>
        <fullName evidence="1">Uncharacterized protein</fullName>
    </submittedName>
</protein>
<reference evidence="1" key="1">
    <citation type="submission" date="2021-06" db="EMBL/GenBank/DDBJ databases">
        <title>Parelaphostrongylus tenuis whole genome reference sequence.</title>
        <authorList>
            <person name="Garwood T.J."/>
            <person name="Larsen P.A."/>
            <person name="Fountain-Jones N.M."/>
            <person name="Garbe J.R."/>
            <person name="Macchietto M.G."/>
            <person name="Kania S.A."/>
            <person name="Gerhold R.W."/>
            <person name="Richards J.E."/>
            <person name="Wolf T.M."/>
        </authorList>
    </citation>
    <scope>NUCLEOTIDE SEQUENCE</scope>
    <source>
        <strain evidence="1">MNPRO001-30</strain>
        <tissue evidence="1">Meninges</tissue>
    </source>
</reference>
<keyword evidence="2" id="KW-1185">Reference proteome</keyword>
<dbReference type="InterPro" id="IPR057361">
    <property type="entry name" value="TPR_WDR35"/>
</dbReference>
<proteinExistence type="predicted"/>
<name>A0AAD5NAW3_PARTN</name>
<dbReference type="AlphaFoldDB" id="A0AAD5NAW3"/>
<dbReference type="EMBL" id="JAHQIW010004356">
    <property type="protein sequence ID" value="KAJ1362054.1"/>
    <property type="molecule type" value="Genomic_DNA"/>
</dbReference>
<dbReference type="Pfam" id="PF25170">
    <property type="entry name" value="TPR_WDR35"/>
    <property type="match status" value="1"/>
</dbReference>